<comment type="caution">
    <text evidence="1">The sequence shown here is derived from an EMBL/GenBank/DDBJ whole genome shotgun (WGS) entry which is preliminary data.</text>
</comment>
<evidence type="ECO:0000313" key="2">
    <source>
        <dbReference type="Proteomes" id="UP000521943"/>
    </source>
</evidence>
<accession>A0A8H6LWQ9</accession>
<proteinExistence type="predicted"/>
<dbReference type="EMBL" id="JACGCI010000104">
    <property type="protein sequence ID" value="KAF6745550.1"/>
    <property type="molecule type" value="Genomic_DNA"/>
</dbReference>
<organism evidence="1 2">
    <name type="scientific">Ephemerocybe angulata</name>
    <dbReference type="NCBI Taxonomy" id="980116"/>
    <lineage>
        <taxon>Eukaryota</taxon>
        <taxon>Fungi</taxon>
        <taxon>Dikarya</taxon>
        <taxon>Basidiomycota</taxon>
        <taxon>Agaricomycotina</taxon>
        <taxon>Agaricomycetes</taxon>
        <taxon>Agaricomycetidae</taxon>
        <taxon>Agaricales</taxon>
        <taxon>Agaricineae</taxon>
        <taxon>Psathyrellaceae</taxon>
        <taxon>Ephemerocybe</taxon>
    </lineage>
</organism>
<reference evidence="1 2" key="1">
    <citation type="submission" date="2020-07" db="EMBL/GenBank/DDBJ databases">
        <title>Comparative genomics of pyrophilous fungi reveals a link between fire events and developmental genes.</title>
        <authorList>
            <consortium name="DOE Joint Genome Institute"/>
            <person name="Steindorff A.S."/>
            <person name="Carver A."/>
            <person name="Calhoun S."/>
            <person name="Stillman K."/>
            <person name="Liu H."/>
            <person name="Lipzen A."/>
            <person name="Pangilinan J."/>
            <person name="Labutti K."/>
            <person name="Bruns T.D."/>
            <person name="Grigoriev I.V."/>
        </authorList>
    </citation>
    <scope>NUCLEOTIDE SEQUENCE [LARGE SCALE GENOMIC DNA]</scope>
    <source>
        <strain evidence="1 2">CBS 144469</strain>
    </source>
</reference>
<dbReference type="Proteomes" id="UP000521943">
    <property type="component" value="Unassembled WGS sequence"/>
</dbReference>
<keyword evidence="2" id="KW-1185">Reference proteome</keyword>
<dbReference type="AlphaFoldDB" id="A0A8H6LWQ9"/>
<name>A0A8H6LWQ9_9AGAR</name>
<protein>
    <submittedName>
        <fullName evidence="1">Uncharacterized protein</fullName>
    </submittedName>
</protein>
<evidence type="ECO:0000313" key="1">
    <source>
        <dbReference type="EMBL" id="KAF6745550.1"/>
    </source>
</evidence>
<gene>
    <name evidence="1" type="ORF">DFP72DRAFT_925543</name>
</gene>
<sequence length="322" mass="35427">MFNLDLLHVAESPVLRVRGGEGSIAKFGCPGWRRAEHIIRSTFAALRAVASTLEILTMRFHSMSSSEDFPNNIDRAPIHMPRMKTAIISSNSPGDLTELLLLFHFPPSFRSVTLIAQRSAANANEFQAIASALHKSYASIYYPHGLIVKKAVLSAGPNAIEVLVQHRTGVENTSVKKCITIVLIPQHDTQPVFSSDGDHALPISFPSSKDWLFGTLRHVHLVVDLPVAFWRAFAHIPTLSAIKYWVTRPDDSFHRALEGIVVGEGPLEGDEEVFPSLTAVCPTFRGTSIEWDEDYARGLAVLLGRAWARSVCLEPSFGPIGI</sequence>